<dbReference type="EMBL" id="ANCE01000025">
    <property type="protein sequence ID" value="EMK25889.1"/>
    <property type="molecule type" value="Genomic_DNA"/>
</dbReference>
<name>M6FII0_9LEPT</name>
<protein>
    <submittedName>
        <fullName evidence="1">Uncharacterized protein</fullName>
    </submittedName>
</protein>
<accession>M6FII0</accession>
<evidence type="ECO:0000313" key="2">
    <source>
        <dbReference type="Proteomes" id="UP000011980"/>
    </source>
</evidence>
<comment type="caution">
    <text evidence="1">The sequence shown here is derived from an EMBL/GenBank/DDBJ whole genome shotgun (WGS) entry which is preliminary data.</text>
</comment>
<dbReference type="Proteomes" id="UP000011980">
    <property type="component" value="Unassembled WGS sequence"/>
</dbReference>
<dbReference type="AlphaFoldDB" id="M6FII0"/>
<proteinExistence type="predicted"/>
<dbReference type="PATRIC" id="fig|1240687.3.peg.420"/>
<sequence>MNLWKTSLFLYRKKYWDSKGKISKNFISKCRIYFKEVNNSRLNSIFENCCIFGQIGHSFSSRNCGFVIVIQ</sequence>
<reference evidence="1 2" key="1">
    <citation type="submission" date="2013-01" db="EMBL/GenBank/DDBJ databases">
        <authorList>
            <person name="Harkins D.M."/>
            <person name="Durkin A.S."/>
            <person name="Brinkac L.M."/>
            <person name="Haft D.H."/>
            <person name="Selengut J.D."/>
            <person name="Sanka R."/>
            <person name="DePew J."/>
            <person name="Purushe J."/>
            <person name="Galloway R.L."/>
            <person name="Vinetz J.M."/>
            <person name="Sutton G.G."/>
            <person name="Nierman W.C."/>
            <person name="Fouts D.E."/>
        </authorList>
    </citation>
    <scope>NUCLEOTIDE SEQUENCE [LARGE SCALE GENOMIC DNA]</scope>
    <source>
        <strain evidence="1 2">Nikolaevo</strain>
    </source>
</reference>
<organism evidence="1 2">
    <name type="scientific">Leptospira kirschneri serovar Bulgarica str. Nikolaevo</name>
    <dbReference type="NCBI Taxonomy" id="1240687"/>
    <lineage>
        <taxon>Bacteria</taxon>
        <taxon>Pseudomonadati</taxon>
        <taxon>Spirochaetota</taxon>
        <taxon>Spirochaetia</taxon>
        <taxon>Leptospirales</taxon>
        <taxon>Leptospiraceae</taxon>
        <taxon>Leptospira</taxon>
    </lineage>
</organism>
<evidence type="ECO:0000313" key="1">
    <source>
        <dbReference type="EMBL" id="EMK25889.1"/>
    </source>
</evidence>
<dbReference type="RefSeq" id="WP_020762626.1">
    <property type="nucleotide sequence ID" value="NZ_ANCE01000025.1"/>
</dbReference>
<gene>
    <name evidence="1" type="ORF">LEP1GSC008_2327</name>
</gene>